<dbReference type="InterPro" id="IPR050450">
    <property type="entry name" value="COX15/CtaA_HemeA_synthase"/>
</dbReference>
<dbReference type="Proteomes" id="UP001596233">
    <property type="component" value="Unassembled WGS sequence"/>
</dbReference>
<evidence type="ECO:0000256" key="2">
    <source>
        <dbReference type="ARBA" id="ARBA00022475"/>
    </source>
</evidence>
<dbReference type="RefSeq" id="WP_379231856.1">
    <property type="nucleotide sequence ID" value="NZ_JBHSTE010000002.1"/>
</dbReference>
<evidence type="ECO:0000256" key="6">
    <source>
        <dbReference type="ARBA" id="ARBA00023002"/>
    </source>
</evidence>
<evidence type="ECO:0000256" key="5">
    <source>
        <dbReference type="ARBA" id="ARBA00022989"/>
    </source>
</evidence>
<keyword evidence="10" id="KW-1015">Disulfide bond</keyword>
<evidence type="ECO:0000256" key="8">
    <source>
        <dbReference type="ARBA" id="ARBA00023133"/>
    </source>
</evidence>
<evidence type="ECO:0000256" key="7">
    <source>
        <dbReference type="ARBA" id="ARBA00023004"/>
    </source>
</evidence>
<keyword evidence="5 12" id="KW-1133">Transmembrane helix</keyword>
<feature type="transmembrane region" description="Helical" evidence="12">
    <location>
        <begin position="276"/>
        <end position="303"/>
    </location>
</feature>
<evidence type="ECO:0000256" key="10">
    <source>
        <dbReference type="ARBA" id="ARBA00023157"/>
    </source>
</evidence>
<evidence type="ECO:0000256" key="1">
    <source>
        <dbReference type="ARBA" id="ARBA00004141"/>
    </source>
</evidence>
<dbReference type="InterPro" id="IPR003780">
    <property type="entry name" value="COX15/CtaA_fam"/>
</dbReference>
<keyword evidence="8" id="KW-0350">Heme biosynthesis</keyword>
<accession>A0ABW1V0P6</accession>
<feature type="transmembrane region" description="Helical" evidence="12">
    <location>
        <begin position="163"/>
        <end position="183"/>
    </location>
</feature>
<evidence type="ECO:0000256" key="12">
    <source>
        <dbReference type="SAM" id="Phobius"/>
    </source>
</evidence>
<keyword evidence="7" id="KW-0408">Iron</keyword>
<keyword evidence="14" id="KW-1185">Reference proteome</keyword>
<protein>
    <submittedName>
        <fullName evidence="13">Heme A synthase</fullName>
    </submittedName>
</protein>
<gene>
    <name evidence="13" type="ORF">ACFP56_05030</name>
</gene>
<comment type="pathway">
    <text evidence="11">Porphyrin-containing compound metabolism.</text>
</comment>
<keyword evidence="9 12" id="KW-0472">Membrane</keyword>
<evidence type="ECO:0000256" key="4">
    <source>
        <dbReference type="ARBA" id="ARBA00022723"/>
    </source>
</evidence>
<sequence>MNRITLLKRLSYLTTVFMFFATFGGGVVTRTESGLGCGTEWPLCHGKFVPAHTLASVIEYTHRLVSTTAGILAVIVLVLFLMYSKNRKDLQFFAFLTFIFVSIQGAMGALAVVFSQSPPIMALHLGFAFISLASSLMTSLGARQEEKLGGLAVFDKMPRTNKAFRNYVWVVMIYSYIVVYTGAFVSHTDSAGACAGFPLCNGKLIPELSGGVEIAFIHRIAGFLLVALIVILFVWIYRRYRENRELNILGFTSVLLIVFQVLSGAFLMLTMGRPEVYMFVVLAHMTSIAVLFGLLTYMSYIVWRHTKSTRA</sequence>
<feature type="transmembrane region" description="Helical" evidence="12">
    <location>
        <begin position="12"/>
        <end position="29"/>
    </location>
</feature>
<keyword evidence="6" id="KW-0560">Oxidoreductase</keyword>
<evidence type="ECO:0000313" key="14">
    <source>
        <dbReference type="Proteomes" id="UP001596233"/>
    </source>
</evidence>
<keyword evidence="3 12" id="KW-0812">Transmembrane</keyword>
<organism evidence="13 14">
    <name type="scientific">Paenibacillus septentrionalis</name>
    <dbReference type="NCBI Taxonomy" id="429342"/>
    <lineage>
        <taxon>Bacteria</taxon>
        <taxon>Bacillati</taxon>
        <taxon>Bacillota</taxon>
        <taxon>Bacilli</taxon>
        <taxon>Bacillales</taxon>
        <taxon>Paenibacillaceae</taxon>
        <taxon>Paenibacillus</taxon>
    </lineage>
</organism>
<feature type="transmembrane region" description="Helical" evidence="12">
    <location>
        <begin position="216"/>
        <end position="236"/>
    </location>
</feature>
<keyword evidence="2" id="KW-1003">Cell membrane</keyword>
<evidence type="ECO:0000256" key="11">
    <source>
        <dbReference type="ARBA" id="ARBA00023444"/>
    </source>
</evidence>
<feature type="transmembrane region" description="Helical" evidence="12">
    <location>
        <begin position="64"/>
        <end position="83"/>
    </location>
</feature>
<proteinExistence type="predicted"/>
<dbReference type="PANTHER" id="PTHR35457:SF1">
    <property type="entry name" value="HEME A SYNTHASE"/>
    <property type="match status" value="1"/>
</dbReference>
<evidence type="ECO:0000256" key="9">
    <source>
        <dbReference type="ARBA" id="ARBA00023136"/>
    </source>
</evidence>
<keyword evidence="4" id="KW-0479">Metal-binding</keyword>
<evidence type="ECO:0000313" key="13">
    <source>
        <dbReference type="EMBL" id="MFC6331978.1"/>
    </source>
</evidence>
<name>A0ABW1V0P6_9BACL</name>
<comment type="caution">
    <text evidence="13">The sequence shown here is derived from an EMBL/GenBank/DDBJ whole genome shotgun (WGS) entry which is preliminary data.</text>
</comment>
<feature type="transmembrane region" description="Helical" evidence="12">
    <location>
        <begin position="90"/>
        <end position="114"/>
    </location>
</feature>
<comment type="subcellular location">
    <subcellularLocation>
        <location evidence="1">Membrane</location>
        <topology evidence="1">Multi-pass membrane protein</topology>
    </subcellularLocation>
</comment>
<dbReference type="PANTHER" id="PTHR35457">
    <property type="entry name" value="HEME A SYNTHASE"/>
    <property type="match status" value="1"/>
</dbReference>
<reference evidence="14" key="1">
    <citation type="journal article" date="2019" name="Int. J. Syst. Evol. Microbiol.">
        <title>The Global Catalogue of Microorganisms (GCM) 10K type strain sequencing project: providing services to taxonomists for standard genome sequencing and annotation.</title>
        <authorList>
            <consortium name="The Broad Institute Genomics Platform"/>
            <consortium name="The Broad Institute Genome Sequencing Center for Infectious Disease"/>
            <person name="Wu L."/>
            <person name="Ma J."/>
        </authorList>
    </citation>
    <scope>NUCLEOTIDE SEQUENCE [LARGE SCALE GENOMIC DNA]</scope>
    <source>
        <strain evidence="14">PCU 280</strain>
    </source>
</reference>
<feature type="transmembrane region" description="Helical" evidence="12">
    <location>
        <begin position="120"/>
        <end position="142"/>
    </location>
</feature>
<dbReference type="Pfam" id="PF02628">
    <property type="entry name" value="COX15-CtaA"/>
    <property type="match status" value="2"/>
</dbReference>
<feature type="transmembrane region" description="Helical" evidence="12">
    <location>
        <begin position="248"/>
        <end position="270"/>
    </location>
</feature>
<evidence type="ECO:0000256" key="3">
    <source>
        <dbReference type="ARBA" id="ARBA00022692"/>
    </source>
</evidence>
<dbReference type="EMBL" id="JBHSTE010000002">
    <property type="protein sequence ID" value="MFC6331978.1"/>
    <property type="molecule type" value="Genomic_DNA"/>
</dbReference>